<evidence type="ECO:0000256" key="4">
    <source>
        <dbReference type="RuleBase" id="RU004453"/>
    </source>
</evidence>
<dbReference type="PANTHER" id="PTHR46066:SF2">
    <property type="entry name" value="CHITINASE DOMAIN-CONTAINING PROTEIN 1"/>
    <property type="match status" value="1"/>
</dbReference>
<dbReference type="SMART" id="SM00636">
    <property type="entry name" value="Glyco_18"/>
    <property type="match status" value="1"/>
</dbReference>
<dbReference type="Pfam" id="PF07833">
    <property type="entry name" value="Cu_amine_oxidN1"/>
    <property type="match status" value="1"/>
</dbReference>
<dbReference type="InterPro" id="IPR012854">
    <property type="entry name" value="Cu_amine_oxidase-like_N"/>
</dbReference>
<dbReference type="Gene3D" id="3.20.20.80">
    <property type="entry name" value="Glycosidases"/>
    <property type="match status" value="1"/>
</dbReference>
<evidence type="ECO:0000256" key="2">
    <source>
        <dbReference type="ARBA" id="ARBA00023295"/>
    </source>
</evidence>
<dbReference type="InterPro" id="IPR017853">
    <property type="entry name" value="GH"/>
</dbReference>
<dbReference type="Gene3D" id="3.30.457.10">
    <property type="entry name" value="Copper amine oxidase-like, N-terminal domain"/>
    <property type="match status" value="1"/>
</dbReference>
<dbReference type="Gene3D" id="2.30.30.40">
    <property type="entry name" value="SH3 Domains"/>
    <property type="match status" value="1"/>
</dbReference>
<sequence length="523" mass="57300">MDKPIFFADEVERYSAAGTGASLSLPLPVIQAKIDDGVRYEKTTGSVILATADKLVRVQIGKRQGSLNNAAFNLNSAPSEQDGVVYVPADLLEQVYGVEVEEDKPSGAVRVFMPGESIQHAEVKPDKAGRTSPLRLGASIHSPILTDVPPEAHVRILNREGDWYYAQTDSGYTGFIRTKLVKPGEKDEVPKQEPKVLPAVQTWQSKRINMTWEAVYQVPANPKNIGSLPGINVVSPTWFELADAKGNVNSKGDAKYVKWAHSQGMQVWGLYSNSFSPELTTAAFATFETRTQAIKQLVGYAKQLDLDGINLDFENVKTTDGDNITQFVRELRPLARAQGLIVSMDVTPKSDSELWSKFLDRRALSGLIDYMALMAYDEHWAASPVAGSVASLPWTEAALNKILTEDAVPPSKLILGVPLYTRVWTETTKDGKTKVSSKAIGMSKAQSIIQQYGLKPKMAADTGQNFVQYNEDGAVKKIWLEDEDSLSQRVALVKSLSLAGIASWTRSFGSADAWKVLGQVNAY</sequence>
<evidence type="ECO:0000259" key="5">
    <source>
        <dbReference type="PROSITE" id="PS51910"/>
    </source>
</evidence>
<comment type="similarity">
    <text evidence="4">Belongs to the glycosyl hydrolase 18 family.</text>
</comment>
<reference evidence="7" key="1">
    <citation type="journal article" date="2019" name="Int. J. Syst. Evol. Microbiol.">
        <title>The Global Catalogue of Microorganisms (GCM) 10K type strain sequencing project: providing services to taxonomists for standard genome sequencing and annotation.</title>
        <authorList>
            <consortium name="The Broad Institute Genomics Platform"/>
            <consortium name="The Broad Institute Genome Sequencing Center for Infectious Disease"/>
            <person name="Wu L."/>
            <person name="Ma J."/>
        </authorList>
    </citation>
    <scope>NUCLEOTIDE SEQUENCE [LARGE SCALE GENOMIC DNA]</scope>
    <source>
        <strain evidence="7">CGMCC 1.15044</strain>
    </source>
</reference>
<evidence type="ECO:0000313" key="6">
    <source>
        <dbReference type="EMBL" id="GGA50708.1"/>
    </source>
</evidence>
<dbReference type="InterPro" id="IPR001223">
    <property type="entry name" value="Glyco_hydro18_cat"/>
</dbReference>
<name>A0ABQ1GVF6_9BACL</name>
<comment type="caution">
    <text evidence="6">The sequence shown here is derived from an EMBL/GenBank/DDBJ whole genome shotgun (WGS) entry which is preliminary data.</text>
</comment>
<organism evidence="6 7">
    <name type="scientific">Paenibacillus physcomitrellae</name>
    <dbReference type="NCBI Taxonomy" id="1619311"/>
    <lineage>
        <taxon>Bacteria</taxon>
        <taxon>Bacillati</taxon>
        <taxon>Bacillota</taxon>
        <taxon>Bacilli</taxon>
        <taxon>Bacillales</taxon>
        <taxon>Paenibacillaceae</taxon>
        <taxon>Paenibacillus</taxon>
    </lineage>
</organism>
<dbReference type="InterPro" id="IPR011583">
    <property type="entry name" value="Chitinase_II/V-like_cat"/>
</dbReference>
<dbReference type="PANTHER" id="PTHR46066">
    <property type="entry name" value="CHITINASE DOMAIN-CONTAINING PROTEIN 1 FAMILY MEMBER"/>
    <property type="match status" value="1"/>
</dbReference>
<proteinExistence type="inferred from homology"/>
<evidence type="ECO:0000256" key="1">
    <source>
        <dbReference type="ARBA" id="ARBA00022801"/>
    </source>
</evidence>
<keyword evidence="7" id="KW-1185">Reference proteome</keyword>
<dbReference type="InterPro" id="IPR029070">
    <property type="entry name" value="Chitinase_insertion_sf"/>
</dbReference>
<keyword evidence="1 3" id="KW-0378">Hydrolase</keyword>
<dbReference type="InterPro" id="IPR001579">
    <property type="entry name" value="Glyco_hydro_18_chit_AS"/>
</dbReference>
<gene>
    <name evidence="6" type="ORF">GCM10010917_40000</name>
</gene>
<dbReference type="Gene3D" id="3.10.50.10">
    <property type="match status" value="1"/>
</dbReference>
<dbReference type="PROSITE" id="PS01095">
    <property type="entry name" value="GH18_1"/>
    <property type="match status" value="1"/>
</dbReference>
<protein>
    <recommendedName>
        <fullName evidence="5">GH18 domain-containing protein</fullName>
    </recommendedName>
</protein>
<dbReference type="SUPFAM" id="SSF55383">
    <property type="entry name" value="Copper amine oxidase, domain N"/>
    <property type="match status" value="1"/>
</dbReference>
<dbReference type="SUPFAM" id="SSF51445">
    <property type="entry name" value="(Trans)glycosidases"/>
    <property type="match status" value="1"/>
</dbReference>
<dbReference type="PROSITE" id="PS51910">
    <property type="entry name" value="GH18_2"/>
    <property type="match status" value="1"/>
</dbReference>
<evidence type="ECO:0000256" key="3">
    <source>
        <dbReference type="RuleBase" id="RU000489"/>
    </source>
</evidence>
<keyword evidence="2 3" id="KW-0326">Glycosidase</keyword>
<dbReference type="Proteomes" id="UP000609323">
    <property type="component" value="Unassembled WGS sequence"/>
</dbReference>
<accession>A0ABQ1GVF6</accession>
<dbReference type="EMBL" id="BMHF01000021">
    <property type="protein sequence ID" value="GGA50708.1"/>
    <property type="molecule type" value="Genomic_DNA"/>
</dbReference>
<feature type="domain" description="GH18" evidence="5">
    <location>
        <begin position="194"/>
        <end position="523"/>
    </location>
</feature>
<dbReference type="RefSeq" id="WP_244905541.1">
    <property type="nucleotide sequence ID" value="NZ_CP022584.1"/>
</dbReference>
<dbReference type="InterPro" id="IPR036582">
    <property type="entry name" value="Mao_N_sf"/>
</dbReference>
<dbReference type="Pfam" id="PF00704">
    <property type="entry name" value="Glyco_hydro_18"/>
    <property type="match status" value="1"/>
</dbReference>
<evidence type="ECO:0000313" key="7">
    <source>
        <dbReference type="Proteomes" id="UP000609323"/>
    </source>
</evidence>